<dbReference type="PRINTS" id="PR01011">
    <property type="entry name" value="GLUTPROXDASE"/>
</dbReference>
<dbReference type="EMBL" id="CP126212">
    <property type="protein sequence ID" value="WIA14812.1"/>
    <property type="molecule type" value="Genomic_DNA"/>
</dbReference>
<comment type="similarity">
    <text evidence="1 4">Belongs to the glutathione peroxidase family.</text>
</comment>
<keyword evidence="3 4" id="KW-0560">Oxidoreductase</keyword>
<organism evidence="5 6">
    <name type="scientific">Tetradesmus obliquus</name>
    <name type="common">Green alga</name>
    <name type="synonym">Acutodesmus obliquus</name>
    <dbReference type="NCBI Taxonomy" id="3088"/>
    <lineage>
        <taxon>Eukaryota</taxon>
        <taxon>Viridiplantae</taxon>
        <taxon>Chlorophyta</taxon>
        <taxon>core chlorophytes</taxon>
        <taxon>Chlorophyceae</taxon>
        <taxon>CS clade</taxon>
        <taxon>Sphaeropleales</taxon>
        <taxon>Scenedesmaceae</taxon>
        <taxon>Tetradesmus</taxon>
    </lineage>
</organism>
<dbReference type="Proteomes" id="UP001244341">
    <property type="component" value="Chromosome 5b"/>
</dbReference>
<evidence type="ECO:0000256" key="1">
    <source>
        <dbReference type="ARBA" id="ARBA00006926"/>
    </source>
</evidence>
<evidence type="ECO:0000313" key="5">
    <source>
        <dbReference type="EMBL" id="WIA14812.1"/>
    </source>
</evidence>
<evidence type="ECO:0000313" key="6">
    <source>
        <dbReference type="Proteomes" id="UP001244341"/>
    </source>
</evidence>
<name>A0ABY8U052_TETOB</name>
<evidence type="ECO:0000256" key="2">
    <source>
        <dbReference type="ARBA" id="ARBA00022559"/>
    </source>
</evidence>
<keyword evidence="6" id="KW-1185">Reference proteome</keyword>
<dbReference type="InterPro" id="IPR000889">
    <property type="entry name" value="Glutathione_peroxidase"/>
</dbReference>
<evidence type="ECO:0000256" key="3">
    <source>
        <dbReference type="ARBA" id="ARBA00023002"/>
    </source>
</evidence>
<dbReference type="PROSITE" id="PS00763">
    <property type="entry name" value="GLUTATHIONE_PEROXID_2"/>
    <property type="match status" value="1"/>
</dbReference>
<accession>A0ABY8U052</accession>
<sequence length="240" mass="26269">MQVAQRAQVGAWPSARSGIGRVNQRAVTASANRRDVLLGSGLILGTSWAAGPGLASPSSIYDFSALQYEQEVPLSKYKGQNVNYPGLRTLYNTYHDDGFNVIAFPCNQFGGQAPGTSEEERQWAFRKFGFEFDVFDKLEVNGPGAHPLYQFLRQQQPASAPGQARQVPGAGGPGAIEWNYVKFLVNREGQAVARYKPGFDPLEFEADVRLALAGKPPLNPECLMHPGRKGCKVERLLQQA</sequence>
<evidence type="ECO:0000256" key="4">
    <source>
        <dbReference type="RuleBase" id="RU000499"/>
    </source>
</evidence>
<dbReference type="Pfam" id="PF00255">
    <property type="entry name" value="GSHPx"/>
    <property type="match status" value="1"/>
</dbReference>
<dbReference type="CDD" id="cd00340">
    <property type="entry name" value="GSH_Peroxidase"/>
    <property type="match status" value="1"/>
</dbReference>
<dbReference type="InterPro" id="IPR029760">
    <property type="entry name" value="GPX_CS"/>
</dbReference>
<proteinExistence type="inferred from homology"/>
<dbReference type="SUPFAM" id="SSF52833">
    <property type="entry name" value="Thioredoxin-like"/>
    <property type="match status" value="1"/>
</dbReference>
<keyword evidence="2 4" id="KW-0575">Peroxidase</keyword>
<gene>
    <name evidence="5" type="ORF">OEZ85_003295</name>
</gene>
<dbReference type="PANTHER" id="PTHR11592:SF78">
    <property type="entry name" value="GLUTATHIONE PEROXIDASE"/>
    <property type="match status" value="1"/>
</dbReference>
<dbReference type="PROSITE" id="PS51355">
    <property type="entry name" value="GLUTATHIONE_PEROXID_3"/>
    <property type="match status" value="1"/>
</dbReference>
<dbReference type="Gene3D" id="3.40.30.10">
    <property type="entry name" value="Glutaredoxin"/>
    <property type="match status" value="1"/>
</dbReference>
<protein>
    <recommendedName>
        <fullName evidence="4">Glutathione peroxidase</fullName>
    </recommendedName>
</protein>
<reference evidence="5 6" key="1">
    <citation type="submission" date="2023-05" db="EMBL/GenBank/DDBJ databases">
        <title>A 100% complete, gapless, phased diploid assembly of the Scenedesmus obliquus UTEX 3031 genome.</title>
        <authorList>
            <person name="Biondi T.C."/>
            <person name="Hanschen E.R."/>
            <person name="Kwon T."/>
            <person name="Eng W."/>
            <person name="Kruse C.P.S."/>
            <person name="Koehler S.I."/>
            <person name="Kunde Y."/>
            <person name="Gleasner C.D."/>
            <person name="You Mak K.T."/>
            <person name="Polle J."/>
            <person name="Hovde B.T."/>
            <person name="Starkenburg S.R."/>
        </authorList>
    </citation>
    <scope>NUCLEOTIDE SEQUENCE [LARGE SCALE GENOMIC DNA]</scope>
    <source>
        <strain evidence="5 6">DOE0152z</strain>
    </source>
</reference>
<dbReference type="InterPro" id="IPR036249">
    <property type="entry name" value="Thioredoxin-like_sf"/>
</dbReference>
<dbReference type="PANTHER" id="PTHR11592">
    <property type="entry name" value="GLUTATHIONE PEROXIDASE"/>
    <property type="match status" value="1"/>
</dbReference>